<keyword evidence="4 7" id="KW-0812">Transmembrane</keyword>
<keyword evidence="5 7" id="KW-1133">Transmembrane helix</keyword>
<comment type="similarity">
    <text evidence="2">Belongs to the ABC-4 integral membrane protein family. LolC/E subfamily.</text>
</comment>
<evidence type="ECO:0000256" key="1">
    <source>
        <dbReference type="ARBA" id="ARBA00004651"/>
    </source>
</evidence>
<feature type="transmembrane region" description="Helical" evidence="7">
    <location>
        <begin position="324"/>
        <end position="350"/>
    </location>
</feature>
<proteinExistence type="inferred from homology"/>
<sequence>MGADNRHKGMGNAGMFLTMLSGTIFRRRGRALMAVIAAAIGAATLFCLAAVCLEVPRQMNEEMRSYGANLVVAPIERPDQARTDIAAPMVAHTTEMVEAKGPTKFATYRYESVRINSASYLMAGISAGQVRELNHHWNVEGSWPKQGQVMVGRDVAEAMGLKVGGPVEVRYLEADDGSNRQAGQWTKDKVLGKASYRVAGIVETGGSEDQIVYASLPDLEALTHLKRGTDVIEYSSSAMGSNLAAIATAINEMTSMGVKAQTVTKISSADNRIITMLQTLFWQVSLVVLVLTLVGVGTTMASIVSQRRSEIALRKALGASSSGLAFEFYVESACYGLLGGVLGVGIGYAFARLLCSSVFGRALGLSWPLALAAVALSIIMALLGSIEPVWRASHIDPALVLSQE</sequence>
<evidence type="ECO:0000256" key="2">
    <source>
        <dbReference type="ARBA" id="ARBA00005236"/>
    </source>
</evidence>
<feature type="domain" description="ABC3 transporter permease C-terminal" evidence="8">
    <location>
        <begin position="284"/>
        <end position="397"/>
    </location>
</feature>
<dbReference type="InterPro" id="IPR003838">
    <property type="entry name" value="ABC3_permease_C"/>
</dbReference>
<feature type="transmembrane region" description="Helical" evidence="7">
    <location>
        <begin position="362"/>
        <end position="383"/>
    </location>
</feature>
<feature type="transmembrane region" description="Helical" evidence="7">
    <location>
        <begin position="280"/>
        <end position="304"/>
    </location>
</feature>
<evidence type="ECO:0000259" key="8">
    <source>
        <dbReference type="Pfam" id="PF02687"/>
    </source>
</evidence>
<evidence type="ECO:0000313" key="10">
    <source>
        <dbReference type="Proteomes" id="UP001321748"/>
    </source>
</evidence>
<dbReference type="EMBL" id="AP026800">
    <property type="protein sequence ID" value="BDR54013.1"/>
    <property type="molecule type" value="Genomic_DNA"/>
</dbReference>
<evidence type="ECO:0000256" key="6">
    <source>
        <dbReference type="ARBA" id="ARBA00023136"/>
    </source>
</evidence>
<dbReference type="PANTHER" id="PTHR30489">
    <property type="entry name" value="LIPOPROTEIN-RELEASING SYSTEM TRANSMEMBRANE PROTEIN LOLE"/>
    <property type="match status" value="1"/>
</dbReference>
<gene>
    <name evidence="9" type="ORF">KIMH_01240</name>
</gene>
<evidence type="ECO:0000313" key="9">
    <source>
        <dbReference type="EMBL" id="BDR54013.1"/>
    </source>
</evidence>
<protein>
    <submittedName>
        <fullName evidence="9">ABC transporter permease</fullName>
    </submittedName>
</protein>
<evidence type="ECO:0000256" key="3">
    <source>
        <dbReference type="ARBA" id="ARBA00022475"/>
    </source>
</evidence>
<evidence type="ECO:0000256" key="5">
    <source>
        <dbReference type="ARBA" id="ARBA00022989"/>
    </source>
</evidence>
<comment type="subcellular location">
    <subcellularLocation>
        <location evidence="1">Cell membrane</location>
        <topology evidence="1">Multi-pass membrane protein</topology>
    </subcellularLocation>
</comment>
<keyword evidence="3" id="KW-1003">Cell membrane</keyword>
<evidence type="ECO:0000256" key="7">
    <source>
        <dbReference type="SAM" id="Phobius"/>
    </source>
</evidence>
<evidence type="ECO:0000256" key="4">
    <source>
        <dbReference type="ARBA" id="ARBA00022692"/>
    </source>
</evidence>
<organism evidence="9 10">
    <name type="scientific">Bombiscardovia apis</name>
    <dbReference type="NCBI Taxonomy" id="2932182"/>
    <lineage>
        <taxon>Bacteria</taxon>
        <taxon>Bacillati</taxon>
        <taxon>Actinomycetota</taxon>
        <taxon>Actinomycetes</taxon>
        <taxon>Bifidobacteriales</taxon>
        <taxon>Bifidobacteriaceae</taxon>
        <taxon>Bombiscardovia</taxon>
    </lineage>
</organism>
<dbReference type="Pfam" id="PF02687">
    <property type="entry name" value="FtsX"/>
    <property type="match status" value="1"/>
</dbReference>
<accession>A0ABN6SER1</accession>
<keyword evidence="6 7" id="KW-0472">Membrane</keyword>
<reference evidence="9 10" key="1">
    <citation type="journal article" date="2023" name="Microbiol. Spectr.">
        <title>Symbiosis of Carpenter Bees with Uncharacterized Lactic Acid Bacteria Showing NAD Auxotrophy.</title>
        <authorList>
            <person name="Kawasaki S."/>
            <person name="Ozawa K."/>
            <person name="Mori T."/>
            <person name="Yamamoto A."/>
            <person name="Ito M."/>
            <person name="Ohkuma M."/>
            <person name="Sakamoto M."/>
            <person name="Matsutani M."/>
        </authorList>
    </citation>
    <scope>NUCLEOTIDE SEQUENCE [LARGE SCALE GENOMIC DNA]</scope>
    <source>
        <strain evidence="9 10">KimH</strain>
    </source>
</reference>
<name>A0ABN6SER1_9BIFI</name>
<dbReference type="Proteomes" id="UP001321748">
    <property type="component" value="Chromosome"/>
</dbReference>
<dbReference type="PANTHER" id="PTHR30489:SF0">
    <property type="entry name" value="LIPOPROTEIN-RELEASING SYSTEM TRANSMEMBRANE PROTEIN LOLE"/>
    <property type="match status" value="1"/>
</dbReference>
<keyword evidence="10" id="KW-1185">Reference proteome</keyword>
<dbReference type="InterPro" id="IPR051447">
    <property type="entry name" value="Lipoprotein-release_system"/>
</dbReference>